<reference evidence="2 3" key="1">
    <citation type="submission" date="2023-05" db="EMBL/GenBank/DDBJ databases">
        <title>B98-5 Cell Line De Novo Hybrid Assembly: An Optical Mapping Approach.</title>
        <authorList>
            <person name="Kananen K."/>
            <person name="Auerbach J.A."/>
            <person name="Kautto E."/>
            <person name="Blachly J.S."/>
        </authorList>
    </citation>
    <scope>NUCLEOTIDE SEQUENCE [LARGE SCALE GENOMIC DNA]</scope>
    <source>
        <strain evidence="2">B95-8</strain>
        <tissue evidence="2">Cell line</tissue>
    </source>
</reference>
<evidence type="ECO:0008006" key="4">
    <source>
        <dbReference type="Google" id="ProtNLM"/>
    </source>
</evidence>
<comment type="caution">
    <text evidence="2">The sequence shown here is derived from an EMBL/GenBank/DDBJ whole genome shotgun (WGS) entry which is preliminary data.</text>
</comment>
<accession>A0ABQ9U2W0</accession>
<dbReference type="InterPro" id="IPR028069">
    <property type="entry name" value="TMEM89"/>
</dbReference>
<feature type="signal peptide" evidence="1">
    <location>
        <begin position="1"/>
        <end position="22"/>
    </location>
</feature>
<gene>
    <name evidence="2" type="ORF">P7K49_030379</name>
</gene>
<sequence length="199" mass="21659">MLHVLPSLPLLFLLVMPAPTHAWSRPLWYQVGLDLQPWGCQPNTVEGCRGRLISPGYWLGPGASHIYPVAGITVTTVLLMIRPKMLQWWRRSQATKSEVSTALLSPLQPLPPCTPSEPLSSTQPCPMGPHCGLWASYTPTPGSQPTVPVSTHLYGTHVLYPQPAPCPQLSPLVPLLSSSPCRPCDHHSPQQTLSDTLSA</sequence>
<dbReference type="PANTHER" id="PTHR37869:SF1">
    <property type="entry name" value="TRANSMEMBRANE PROTEIN 89"/>
    <property type="match status" value="1"/>
</dbReference>
<dbReference type="Pfam" id="PF15098">
    <property type="entry name" value="TMEM89"/>
    <property type="match status" value="1"/>
</dbReference>
<keyword evidence="1" id="KW-0732">Signal</keyword>
<protein>
    <recommendedName>
        <fullName evidence="4">Transmembrane protein 89</fullName>
    </recommendedName>
</protein>
<proteinExistence type="predicted"/>
<evidence type="ECO:0000313" key="3">
    <source>
        <dbReference type="Proteomes" id="UP001266305"/>
    </source>
</evidence>
<evidence type="ECO:0000313" key="2">
    <source>
        <dbReference type="EMBL" id="KAK2091095.1"/>
    </source>
</evidence>
<name>A0ABQ9U2W0_SAGOE</name>
<organism evidence="2 3">
    <name type="scientific">Saguinus oedipus</name>
    <name type="common">Cotton-top tamarin</name>
    <name type="synonym">Oedipomidas oedipus</name>
    <dbReference type="NCBI Taxonomy" id="9490"/>
    <lineage>
        <taxon>Eukaryota</taxon>
        <taxon>Metazoa</taxon>
        <taxon>Chordata</taxon>
        <taxon>Craniata</taxon>
        <taxon>Vertebrata</taxon>
        <taxon>Euteleostomi</taxon>
        <taxon>Mammalia</taxon>
        <taxon>Eutheria</taxon>
        <taxon>Euarchontoglires</taxon>
        <taxon>Primates</taxon>
        <taxon>Haplorrhini</taxon>
        <taxon>Platyrrhini</taxon>
        <taxon>Cebidae</taxon>
        <taxon>Callitrichinae</taxon>
        <taxon>Saguinus</taxon>
    </lineage>
</organism>
<keyword evidence="3" id="KW-1185">Reference proteome</keyword>
<dbReference type="PANTHER" id="PTHR37869">
    <property type="entry name" value="TRANSMEMBRANE PROTEIN 89"/>
    <property type="match status" value="1"/>
</dbReference>
<dbReference type="Proteomes" id="UP001266305">
    <property type="component" value="Unassembled WGS sequence"/>
</dbReference>
<feature type="chain" id="PRO_5046812709" description="Transmembrane protein 89" evidence="1">
    <location>
        <begin position="23"/>
        <end position="199"/>
    </location>
</feature>
<evidence type="ECO:0000256" key="1">
    <source>
        <dbReference type="SAM" id="SignalP"/>
    </source>
</evidence>
<dbReference type="EMBL" id="JASSZA010000016">
    <property type="protein sequence ID" value="KAK2091095.1"/>
    <property type="molecule type" value="Genomic_DNA"/>
</dbReference>